<dbReference type="EnsemblFungi" id="PTTG_07906-t43_1">
    <property type="protein sequence ID" value="PTTG_07906-t43_1-p1"/>
    <property type="gene ID" value="PTTG_07906"/>
</dbReference>
<sequence>MSSPAPSPSDYGVSQEPRQGPMHRDDEAPFGVAPACNLRELHYVAPTTTSGITLFINYKLFAKVRYDDEDHHSYRSIETERHLTPVHISGQDMQAMEFPEFKARVMKAICCQATNRYSLNILAVYADFRGLLTWNYGFTQVRVHGRLRRA</sequence>
<dbReference type="Proteomes" id="UP000005240">
    <property type="component" value="Unassembled WGS sequence"/>
</dbReference>
<evidence type="ECO:0000313" key="2">
    <source>
        <dbReference type="EMBL" id="OAV89535.1"/>
    </source>
</evidence>
<dbReference type="AlphaFoldDB" id="A0A180GA07"/>
<evidence type="ECO:0000256" key="1">
    <source>
        <dbReference type="SAM" id="MobiDB-lite"/>
    </source>
</evidence>
<gene>
    <name evidence="2" type="ORF">PTTG_07906</name>
</gene>
<proteinExistence type="predicted"/>
<keyword evidence="4" id="KW-1185">Reference proteome</keyword>
<accession>A0A180GA07</accession>
<dbReference type="EMBL" id="ADAS02000125">
    <property type="protein sequence ID" value="OAV89535.1"/>
    <property type="molecule type" value="Genomic_DNA"/>
</dbReference>
<reference evidence="3" key="4">
    <citation type="submission" date="2025-05" db="UniProtKB">
        <authorList>
            <consortium name="EnsemblFungi"/>
        </authorList>
    </citation>
    <scope>IDENTIFICATION</scope>
    <source>
        <strain evidence="3">isolate 1-1 / race 1 (BBBD)</strain>
    </source>
</reference>
<evidence type="ECO:0000313" key="4">
    <source>
        <dbReference type="Proteomes" id="UP000005240"/>
    </source>
</evidence>
<name>A0A180GA07_PUCT1</name>
<evidence type="ECO:0000313" key="3">
    <source>
        <dbReference type="EnsemblFungi" id="PTTG_07906-t43_1-p1"/>
    </source>
</evidence>
<reference evidence="3 4" key="3">
    <citation type="journal article" date="2017" name="G3 (Bethesda)">
        <title>Comparative analysis highlights variable genome content of wheat rusts and divergence of the mating loci.</title>
        <authorList>
            <person name="Cuomo C.A."/>
            <person name="Bakkeren G."/>
            <person name="Khalil H.B."/>
            <person name="Panwar V."/>
            <person name="Joly D."/>
            <person name="Linning R."/>
            <person name="Sakthikumar S."/>
            <person name="Song X."/>
            <person name="Adiconis X."/>
            <person name="Fan L."/>
            <person name="Goldberg J.M."/>
            <person name="Levin J.Z."/>
            <person name="Young S."/>
            <person name="Zeng Q."/>
            <person name="Anikster Y."/>
            <person name="Bruce M."/>
            <person name="Wang M."/>
            <person name="Yin C."/>
            <person name="McCallum B."/>
            <person name="Szabo L.J."/>
            <person name="Hulbert S."/>
            <person name="Chen X."/>
            <person name="Fellers J.P."/>
        </authorList>
    </citation>
    <scope>NUCLEOTIDE SEQUENCE</scope>
    <source>
        <strain evidence="3">isolate 1-1 / race 1 (BBBD)</strain>
        <strain evidence="4">Isolate 1-1 / race 1 (BBBD)</strain>
    </source>
</reference>
<dbReference type="VEuPathDB" id="FungiDB:PTTG_07906"/>
<reference evidence="2" key="2">
    <citation type="submission" date="2016-05" db="EMBL/GenBank/DDBJ databases">
        <title>Comparative analysis highlights variable genome content of wheat rusts and divergence of the mating loci.</title>
        <authorList>
            <person name="Cuomo C.A."/>
            <person name="Bakkeren G."/>
            <person name="Szabo L."/>
            <person name="Khalil H."/>
            <person name="Joly D."/>
            <person name="Goldberg J."/>
            <person name="Young S."/>
            <person name="Zeng Q."/>
            <person name="Fellers J."/>
        </authorList>
    </citation>
    <scope>NUCLEOTIDE SEQUENCE [LARGE SCALE GENOMIC DNA]</scope>
    <source>
        <strain evidence="2">1-1 BBBD Race 1</strain>
    </source>
</reference>
<organism evidence="2">
    <name type="scientific">Puccinia triticina (isolate 1-1 / race 1 (BBBD))</name>
    <name type="common">Brown leaf rust fungus</name>
    <dbReference type="NCBI Taxonomy" id="630390"/>
    <lineage>
        <taxon>Eukaryota</taxon>
        <taxon>Fungi</taxon>
        <taxon>Dikarya</taxon>
        <taxon>Basidiomycota</taxon>
        <taxon>Pucciniomycotina</taxon>
        <taxon>Pucciniomycetes</taxon>
        <taxon>Pucciniales</taxon>
        <taxon>Pucciniaceae</taxon>
        <taxon>Puccinia</taxon>
    </lineage>
</organism>
<protein>
    <submittedName>
        <fullName evidence="2 3">Uncharacterized protein</fullName>
    </submittedName>
</protein>
<reference evidence="2" key="1">
    <citation type="submission" date="2009-11" db="EMBL/GenBank/DDBJ databases">
        <authorList>
            <consortium name="The Broad Institute Genome Sequencing Platform"/>
            <person name="Ward D."/>
            <person name="Feldgarden M."/>
            <person name="Earl A."/>
            <person name="Young S.K."/>
            <person name="Zeng Q."/>
            <person name="Koehrsen M."/>
            <person name="Alvarado L."/>
            <person name="Berlin A."/>
            <person name="Bochicchio J."/>
            <person name="Borenstein D."/>
            <person name="Chapman S.B."/>
            <person name="Chen Z."/>
            <person name="Engels R."/>
            <person name="Freedman E."/>
            <person name="Gellesch M."/>
            <person name="Goldberg J."/>
            <person name="Griggs A."/>
            <person name="Gujja S."/>
            <person name="Heilman E."/>
            <person name="Heiman D."/>
            <person name="Hepburn T."/>
            <person name="Howarth C."/>
            <person name="Jen D."/>
            <person name="Larson L."/>
            <person name="Lewis B."/>
            <person name="Mehta T."/>
            <person name="Park D."/>
            <person name="Pearson M."/>
            <person name="Roberts A."/>
            <person name="Saif S."/>
            <person name="Shea T."/>
            <person name="Shenoy N."/>
            <person name="Sisk P."/>
            <person name="Stolte C."/>
            <person name="Sykes S."/>
            <person name="Thomson T."/>
            <person name="Walk T."/>
            <person name="White J."/>
            <person name="Yandava C."/>
            <person name="Izard J."/>
            <person name="Baranova O.V."/>
            <person name="Blanton J.M."/>
            <person name="Tanner A.C."/>
            <person name="Dewhirst F.E."/>
            <person name="Haas B."/>
            <person name="Nusbaum C."/>
            <person name="Birren B."/>
        </authorList>
    </citation>
    <scope>NUCLEOTIDE SEQUENCE [LARGE SCALE GENOMIC DNA]</scope>
    <source>
        <strain evidence="2">1-1 BBBD Race 1</strain>
    </source>
</reference>
<feature type="region of interest" description="Disordered" evidence="1">
    <location>
        <begin position="1"/>
        <end position="29"/>
    </location>
</feature>